<dbReference type="EC" id="6.6.1.2" evidence="2"/>
<dbReference type="KEGG" id="tob:V4D31_05150"/>
<protein>
    <submittedName>
        <fullName evidence="2">Cobaltochelatase subunit CobN</fullName>
        <ecNumber evidence="2">6.6.1.2</ecNumber>
    </submittedName>
</protein>
<dbReference type="InterPro" id="IPR003672">
    <property type="entry name" value="CobN/Mg_chltase"/>
</dbReference>
<gene>
    <name evidence="2" type="ORF">V4D31_05150</name>
</gene>
<dbReference type="AlphaFoldDB" id="A0AAU8H0J5"/>
<dbReference type="RefSeq" id="WP_353685400.1">
    <property type="nucleotide sequence ID" value="NZ_CP144374.1"/>
</dbReference>
<reference evidence="2" key="1">
    <citation type="submission" date="2024-01" db="EMBL/GenBank/DDBJ databases">
        <title>The first autotrophic representatives of the genus Thermodesulfovibrio.</title>
        <authorList>
            <person name="Maltseva A.I."/>
            <person name="Elcheninov A.G."/>
            <person name="Kublanov I.V."/>
            <person name="Lebedinsky A.V."/>
            <person name="Frolov E.N."/>
        </authorList>
    </citation>
    <scope>NUCLEOTIDE SEQUENCE</scope>
    <source>
        <strain evidence="2">3462-1</strain>
    </source>
</reference>
<dbReference type="GO" id="GO:0051116">
    <property type="term" value="F:cobaltochelatase activity"/>
    <property type="evidence" value="ECO:0007669"/>
    <property type="project" value="UniProtKB-EC"/>
</dbReference>
<dbReference type="PANTHER" id="PTHR44119:SF7">
    <property type="entry name" value="MAGNESIUM CHELATASE SUBUNIT"/>
    <property type="match status" value="1"/>
</dbReference>
<dbReference type="EMBL" id="CP144374">
    <property type="protein sequence ID" value="XCH47740.1"/>
    <property type="molecule type" value="Genomic_DNA"/>
</dbReference>
<name>A0AAU8H0J5_9BACT</name>
<proteinExistence type="predicted"/>
<sequence length="793" mass="90746">MLKILAVVWQSYYNMLLKASKNINEFSLKVYSARVVENEPERLNSVLKEMEDADILFFYRSNESVWEEIEKKLKESSMKAKIVCLGHDPSYWMLSNVKPELLSKAYQYLVINGEKNIKNMFLFLANKLAGFDISYEEPEQIPWEGLYHPDAEKIFTSIDEYMQWYERKNAPTVGILFSRHYWINGNTDVEDLLIKELEARGFNVIPAFAYSVKDEALGTKGSGEVVLEWFIDKEGKPRIDAMIKLISFFLGTSREKRMDNTNVASDGVEILKKLDVPVISPISSYYKTIEEWEKGELNLDIGWSIALPEFEGVIEPLIISAQVEGSQDERRKMPIAERVKKLVNRVERWIELRKTPPEQRRIVFVLHNNPCASVEATVGGAAHLDSLESVVRIMKKMKQAGYDVEPPDSGKALIDEIMNKKAISEFRWTTIEEIVEKGGAIAFVDKEKYLEWFNELPEKTRLRMIDAWGQPPGEHKNGIPPAMVYKNKIVITGLQYGNVIVCVQPKRGCAGARCDGQVCKILHDPDVPPPHQYIATYKWLSREFKAHAIVHVGTHGNLEFLPGKGAGLSNACFPDIAIDTLPHLYIYNADNPPEGTIAKRRSYAVLVDHMQTVLTEGGLYSELSELERLLGEYEDAKKEPARKHALEHLIIAEIKKTKLDHEIKIFYNGKKVQLSTLTHEELHQIPFEKIVEEAHGRLSLIRNTQIQDGMHIFGEIPEGQRRVDFIYSILRYDSGEKHSLRKEIARLLGYEFDELLSQQEKIDSFTGKSYGAIIEEIDRISKEVVKEVLKEVT</sequence>
<evidence type="ECO:0000259" key="1">
    <source>
        <dbReference type="Pfam" id="PF02514"/>
    </source>
</evidence>
<evidence type="ECO:0000313" key="2">
    <source>
        <dbReference type="EMBL" id="XCH47740.1"/>
    </source>
</evidence>
<keyword evidence="2" id="KW-0436">Ligase</keyword>
<dbReference type="PANTHER" id="PTHR44119">
    <property type="entry name" value="MAGNESIUM-CHELATASE SUBUNIT CHLH, CHLOROPLASTIC"/>
    <property type="match status" value="1"/>
</dbReference>
<dbReference type="CDD" id="cd10150">
    <property type="entry name" value="CobN_like"/>
    <property type="match status" value="1"/>
</dbReference>
<feature type="domain" description="CobN/magnesium chelatase" evidence="1">
    <location>
        <begin position="106"/>
        <end position="791"/>
    </location>
</feature>
<dbReference type="Pfam" id="PF02514">
    <property type="entry name" value="CobN-Mg_chel"/>
    <property type="match status" value="1"/>
</dbReference>
<accession>A0AAU8H0J5</accession>
<organism evidence="2">
    <name type="scientific">Thermodesulfovibrio obliviosus</name>
    <dbReference type="NCBI Taxonomy" id="3118332"/>
    <lineage>
        <taxon>Bacteria</taxon>
        <taxon>Pseudomonadati</taxon>
        <taxon>Nitrospirota</taxon>
        <taxon>Thermodesulfovibrionia</taxon>
        <taxon>Thermodesulfovibrionales</taxon>
        <taxon>Thermodesulfovibrionaceae</taxon>
        <taxon>Thermodesulfovibrio</taxon>
    </lineage>
</organism>